<feature type="non-terminal residue" evidence="1">
    <location>
        <position position="1"/>
    </location>
</feature>
<comment type="caution">
    <text evidence="1">The sequence shown here is derived from an EMBL/GenBank/DDBJ whole genome shotgun (WGS) entry which is preliminary data.</text>
</comment>
<sequence>MEILFGSLSSVPLPFCVEVQLPISHCDPPAQPSPAPPWVDTLASIVLPPFFYIL</sequence>
<dbReference type="Proteomes" id="UP001286313">
    <property type="component" value="Unassembled WGS sequence"/>
</dbReference>
<accession>A0AAE1EP03</accession>
<evidence type="ECO:0000313" key="1">
    <source>
        <dbReference type="EMBL" id="KAK3858688.1"/>
    </source>
</evidence>
<dbReference type="AlphaFoldDB" id="A0AAE1EP03"/>
<protein>
    <submittedName>
        <fullName evidence="1">Uncharacterized protein</fullName>
    </submittedName>
</protein>
<name>A0AAE1EP03_PETCI</name>
<proteinExistence type="predicted"/>
<gene>
    <name evidence="1" type="ORF">Pcinc_035137</name>
</gene>
<evidence type="ECO:0000313" key="2">
    <source>
        <dbReference type="Proteomes" id="UP001286313"/>
    </source>
</evidence>
<organism evidence="1 2">
    <name type="scientific">Petrolisthes cinctipes</name>
    <name type="common">Flat porcelain crab</name>
    <dbReference type="NCBI Taxonomy" id="88211"/>
    <lineage>
        <taxon>Eukaryota</taxon>
        <taxon>Metazoa</taxon>
        <taxon>Ecdysozoa</taxon>
        <taxon>Arthropoda</taxon>
        <taxon>Crustacea</taxon>
        <taxon>Multicrustacea</taxon>
        <taxon>Malacostraca</taxon>
        <taxon>Eumalacostraca</taxon>
        <taxon>Eucarida</taxon>
        <taxon>Decapoda</taxon>
        <taxon>Pleocyemata</taxon>
        <taxon>Anomura</taxon>
        <taxon>Galatheoidea</taxon>
        <taxon>Porcellanidae</taxon>
        <taxon>Petrolisthes</taxon>
    </lineage>
</organism>
<reference evidence="1" key="1">
    <citation type="submission" date="2023-10" db="EMBL/GenBank/DDBJ databases">
        <title>Genome assemblies of two species of porcelain crab, Petrolisthes cinctipes and Petrolisthes manimaculis (Anomura: Porcellanidae).</title>
        <authorList>
            <person name="Angst P."/>
        </authorList>
    </citation>
    <scope>NUCLEOTIDE SEQUENCE</scope>
    <source>
        <strain evidence="1">PB745_01</strain>
        <tissue evidence="1">Gill</tissue>
    </source>
</reference>
<dbReference type="EMBL" id="JAWQEG010005241">
    <property type="protein sequence ID" value="KAK3858688.1"/>
    <property type="molecule type" value="Genomic_DNA"/>
</dbReference>
<keyword evidence="2" id="KW-1185">Reference proteome</keyword>